<protein>
    <recommendedName>
        <fullName evidence="3">DUF523 domain-containing protein</fullName>
    </recommendedName>
</protein>
<reference evidence="1" key="1">
    <citation type="journal article" date="2014" name="Int. J. Syst. Evol. Microbiol.">
        <title>Complete genome sequence of Corynebacterium casei LMG S-19264T (=DSM 44701T), isolated from a smear-ripened cheese.</title>
        <authorList>
            <consortium name="US DOE Joint Genome Institute (JGI-PGF)"/>
            <person name="Walter F."/>
            <person name="Albersmeier A."/>
            <person name="Kalinowski J."/>
            <person name="Ruckert C."/>
        </authorList>
    </citation>
    <scope>NUCLEOTIDE SEQUENCE</scope>
    <source>
        <strain evidence="1">JCM 15325</strain>
    </source>
</reference>
<dbReference type="EMBL" id="BMOK01000014">
    <property type="protein sequence ID" value="GGL61814.1"/>
    <property type="molecule type" value="Genomic_DNA"/>
</dbReference>
<proteinExistence type="predicted"/>
<dbReference type="PANTHER" id="PTHR30087:SF1">
    <property type="entry name" value="HYPOTHETICAL CYTOSOLIC PROTEIN"/>
    <property type="match status" value="1"/>
</dbReference>
<comment type="caution">
    <text evidence="1">The sequence shown here is derived from an EMBL/GenBank/DDBJ whole genome shotgun (WGS) entry which is preliminary data.</text>
</comment>
<dbReference type="Pfam" id="PF04463">
    <property type="entry name" value="2-thiour_desulf"/>
    <property type="match status" value="1"/>
</dbReference>
<evidence type="ECO:0000313" key="2">
    <source>
        <dbReference type="Proteomes" id="UP000654670"/>
    </source>
</evidence>
<accession>A0A917S8P9</accession>
<dbReference type="InterPro" id="IPR007553">
    <property type="entry name" value="2-thiour_desulf"/>
</dbReference>
<evidence type="ECO:0000313" key="1">
    <source>
        <dbReference type="EMBL" id="GGL61814.1"/>
    </source>
</evidence>
<gene>
    <name evidence="1" type="primary">ybbK</name>
    <name evidence="1" type="ORF">GCM10007968_27270</name>
</gene>
<organism evidence="1 2">
    <name type="scientific">Sporolactobacillus putidus</name>
    <dbReference type="NCBI Taxonomy" id="492735"/>
    <lineage>
        <taxon>Bacteria</taxon>
        <taxon>Bacillati</taxon>
        <taxon>Bacillota</taxon>
        <taxon>Bacilli</taxon>
        <taxon>Bacillales</taxon>
        <taxon>Sporolactobacillaceae</taxon>
        <taxon>Sporolactobacillus</taxon>
    </lineage>
</organism>
<evidence type="ECO:0008006" key="3">
    <source>
        <dbReference type="Google" id="ProtNLM"/>
    </source>
</evidence>
<dbReference type="PANTHER" id="PTHR30087">
    <property type="entry name" value="INNER MEMBRANE PROTEIN"/>
    <property type="match status" value="1"/>
</dbReference>
<name>A0A917S8P9_9BACL</name>
<keyword evidence="2" id="KW-1185">Reference proteome</keyword>
<dbReference type="Proteomes" id="UP000654670">
    <property type="component" value="Unassembled WGS sequence"/>
</dbReference>
<sequence length="155" mass="16587">MIVVSSCLAGLAVRYNESHCLDTRIRQLIDEGKAISVCPELLGGFSTPREPAEMIGGDGMDVLDGTARVVTKSGEDVTEGYVKGAYLTLKKVKELHATAVVLKEYSPSCGSTWIYNGEFKGKKIKGNGVTAALLGRNGIKVISEERLAEGLNKLI</sequence>
<reference evidence="1" key="2">
    <citation type="submission" date="2020-09" db="EMBL/GenBank/DDBJ databases">
        <authorList>
            <person name="Sun Q."/>
            <person name="Ohkuma M."/>
        </authorList>
    </citation>
    <scope>NUCLEOTIDE SEQUENCE</scope>
    <source>
        <strain evidence="1">JCM 15325</strain>
    </source>
</reference>
<dbReference type="RefSeq" id="WP_188804298.1">
    <property type="nucleotide sequence ID" value="NZ_BMOK01000014.1"/>
</dbReference>
<dbReference type="AlphaFoldDB" id="A0A917S8P9"/>